<evidence type="ECO:0000256" key="3">
    <source>
        <dbReference type="ARBA" id="ARBA00022618"/>
    </source>
</evidence>
<dbReference type="Gene3D" id="3.40.1190.10">
    <property type="entry name" value="Mur-like, catalytic domain"/>
    <property type="match status" value="1"/>
</dbReference>
<reference evidence="15 16" key="1">
    <citation type="submission" date="2012-09" db="EMBL/GenBank/DDBJ databases">
        <title>The Genome Sequence of Actinobaculum massiliae ACS-171-V-COL2.</title>
        <authorList>
            <consortium name="The Broad Institute Genome Sequencing Platform"/>
            <person name="Earl A."/>
            <person name="Ward D."/>
            <person name="Feldgarden M."/>
            <person name="Gevers D."/>
            <person name="Saerens B."/>
            <person name="Vaneechoutte M."/>
            <person name="Walker B."/>
            <person name="Young S.K."/>
            <person name="Zeng Q."/>
            <person name="Gargeya S."/>
            <person name="Fitzgerald M."/>
            <person name="Haas B."/>
            <person name="Abouelleil A."/>
            <person name="Alvarado L."/>
            <person name="Arachchi H.M."/>
            <person name="Berlin A."/>
            <person name="Chapman S.B."/>
            <person name="Goldberg J."/>
            <person name="Griggs A."/>
            <person name="Gujja S."/>
            <person name="Hansen M."/>
            <person name="Howarth C."/>
            <person name="Imamovic A."/>
            <person name="Larimer J."/>
            <person name="McCowen C."/>
            <person name="Montmayeur A."/>
            <person name="Murphy C."/>
            <person name="Neiman D."/>
            <person name="Pearson M."/>
            <person name="Priest M."/>
            <person name="Roberts A."/>
            <person name="Saif S."/>
            <person name="Shea T."/>
            <person name="Sisk P."/>
            <person name="Sykes S."/>
            <person name="Wortman J."/>
            <person name="Nusbaum C."/>
            <person name="Birren B."/>
        </authorList>
    </citation>
    <scope>NUCLEOTIDE SEQUENCE [LARGE SCALE GENOMIC DNA]</scope>
    <source>
        <strain evidence="16">ACS-171-V-Col2</strain>
    </source>
</reference>
<keyword evidence="3 10" id="KW-0132">Cell division</keyword>
<dbReference type="EMBL" id="AGWL01000001">
    <property type="protein sequence ID" value="EKU96055.1"/>
    <property type="molecule type" value="Genomic_DNA"/>
</dbReference>
<dbReference type="PANTHER" id="PTHR43024">
    <property type="entry name" value="UDP-N-ACETYLMURAMOYL-TRIPEPTIDE--D-ALANYL-D-ALANINE LIGASE"/>
    <property type="match status" value="1"/>
</dbReference>
<evidence type="ECO:0000256" key="8">
    <source>
        <dbReference type="ARBA" id="ARBA00023306"/>
    </source>
</evidence>
<dbReference type="PANTHER" id="PTHR43024:SF1">
    <property type="entry name" value="UDP-N-ACETYLMURAMOYL-TRIPEPTIDE--D-ALANYL-D-ALANINE LIGASE"/>
    <property type="match status" value="1"/>
</dbReference>
<comment type="caution">
    <text evidence="15">The sequence shown here is derived from an EMBL/GenBank/DDBJ whole genome shotgun (WGS) entry which is preliminary data.</text>
</comment>
<dbReference type="EC" id="6.3.2.10" evidence="10 11"/>
<dbReference type="GO" id="GO:0071555">
    <property type="term" value="P:cell wall organization"/>
    <property type="evidence" value="ECO:0007669"/>
    <property type="project" value="UniProtKB-KW"/>
</dbReference>
<evidence type="ECO:0000313" key="15">
    <source>
        <dbReference type="EMBL" id="EKU96055.1"/>
    </source>
</evidence>
<feature type="binding site" evidence="10">
    <location>
        <begin position="121"/>
        <end position="127"/>
    </location>
    <ligand>
        <name>ATP</name>
        <dbReference type="ChEBI" id="CHEBI:30616"/>
    </ligand>
</feature>
<comment type="pathway">
    <text evidence="10 11">Cell wall biogenesis; peptidoglycan biosynthesis.</text>
</comment>
<dbReference type="InterPro" id="IPR035911">
    <property type="entry name" value="MurE/MurF_N"/>
</dbReference>
<evidence type="ECO:0000256" key="7">
    <source>
        <dbReference type="ARBA" id="ARBA00022984"/>
    </source>
</evidence>
<dbReference type="InterPro" id="IPR036565">
    <property type="entry name" value="Mur-like_cat_sf"/>
</dbReference>
<accession>K9F3L0</accession>
<dbReference type="GO" id="GO:0009252">
    <property type="term" value="P:peptidoglycan biosynthetic process"/>
    <property type="evidence" value="ECO:0007669"/>
    <property type="project" value="UniProtKB-UniRule"/>
</dbReference>
<comment type="similarity">
    <text evidence="10">Belongs to the MurCDEF family. MurF subfamily.</text>
</comment>
<evidence type="ECO:0000256" key="6">
    <source>
        <dbReference type="ARBA" id="ARBA00022960"/>
    </source>
</evidence>
<feature type="domain" description="Mur ligase N-terminal catalytic" evidence="12">
    <location>
        <begin position="29"/>
        <end position="102"/>
    </location>
</feature>
<keyword evidence="16" id="KW-1185">Reference proteome</keyword>
<dbReference type="SUPFAM" id="SSF63418">
    <property type="entry name" value="MurE/MurF N-terminal domain"/>
    <property type="match status" value="1"/>
</dbReference>
<organism evidence="15 16">
    <name type="scientific">Actinobaculum massiliense ACS-171-V-Col2</name>
    <dbReference type="NCBI Taxonomy" id="883066"/>
    <lineage>
        <taxon>Bacteria</taxon>
        <taxon>Bacillati</taxon>
        <taxon>Actinomycetota</taxon>
        <taxon>Actinomycetes</taxon>
        <taxon>Actinomycetales</taxon>
        <taxon>Actinomycetaceae</taxon>
        <taxon>Actinobaculum</taxon>
    </lineage>
</organism>
<keyword evidence="7 10" id="KW-0573">Peptidoglycan synthesis</keyword>
<evidence type="ECO:0000256" key="4">
    <source>
        <dbReference type="ARBA" id="ARBA00022741"/>
    </source>
</evidence>
<dbReference type="SUPFAM" id="SSF53244">
    <property type="entry name" value="MurD-like peptide ligases, peptide-binding domain"/>
    <property type="match status" value="1"/>
</dbReference>
<dbReference type="GO" id="GO:0005737">
    <property type="term" value="C:cytoplasm"/>
    <property type="evidence" value="ECO:0007669"/>
    <property type="project" value="UniProtKB-SubCell"/>
</dbReference>
<comment type="function">
    <text evidence="10 11">Involved in cell wall formation. Catalyzes the final step in the synthesis of UDP-N-acetylmuramoyl-pentapeptide, the precursor of murein.</text>
</comment>
<comment type="catalytic activity">
    <reaction evidence="10 11">
        <text>D-alanyl-D-alanine + UDP-N-acetyl-alpha-D-muramoyl-L-alanyl-gamma-D-glutamyl-meso-2,6-diaminopimelate + ATP = UDP-N-acetyl-alpha-D-muramoyl-L-alanyl-gamma-D-glutamyl-meso-2,6-diaminopimeloyl-D-alanyl-D-alanine + ADP + phosphate + H(+)</text>
        <dbReference type="Rhea" id="RHEA:28374"/>
        <dbReference type="ChEBI" id="CHEBI:15378"/>
        <dbReference type="ChEBI" id="CHEBI:30616"/>
        <dbReference type="ChEBI" id="CHEBI:43474"/>
        <dbReference type="ChEBI" id="CHEBI:57822"/>
        <dbReference type="ChEBI" id="CHEBI:61386"/>
        <dbReference type="ChEBI" id="CHEBI:83905"/>
        <dbReference type="ChEBI" id="CHEBI:456216"/>
        <dbReference type="EC" id="6.3.2.10"/>
    </reaction>
</comment>
<dbReference type="GO" id="GO:0051301">
    <property type="term" value="P:cell division"/>
    <property type="evidence" value="ECO:0007669"/>
    <property type="project" value="UniProtKB-KW"/>
</dbReference>
<dbReference type="InterPro" id="IPR004101">
    <property type="entry name" value="Mur_ligase_C"/>
</dbReference>
<evidence type="ECO:0000259" key="14">
    <source>
        <dbReference type="Pfam" id="PF08245"/>
    </source>
</evidence>
<gene>
    <name evidence="10" type="primary">murF</name>
    <name evidence="15" type="ORF">HMPREF9233_00143</name>
</gene>
<dbReference type="AlphaFoldDB" id="K9F3L0"/>
<dbReference type="NCBIfam" id="TIGR01143">
    <property type="entry name" value="murF"/>
    <property type="match status" value="1"/>
</dbReference>
<dbReference type="STRING" id="202789.GCA_001457435_00216"/>
<evidence type="ECO:0000256" key="9">
    <source>
        <dbReference type="ARBA" id="ARBA00023316"/>
    </source>
</evidence>
<dbReference type="InterPro" id="IPR000713">
    <property type="entry name" value="Mur_ligase_N"/>
</dbReference>
<comment type="subcellular location">
    <subcellularLocation>
        <location evidence="10 11">Cytoplasm</location>
    </subcellularLocation>
</comment>
<keyword evidence="5 10" id="KW-0067">ATP-binding</keyword>
<evidence type="ECO:0000313" key="16">
    <source>
        <dbReference type="Proteomes" id="UP000009888"/>
    </source>
</evidence>
<dbReference type="HAMAP" id="MF_02019">
    <property type="entry name" value="MurF"/>
    <property type="match status" value="1"/>
</dbReference>
<dbReference type="InterPro" id="IPR013221">
    <property type="entry name" value="Mur_ligase_cen"/>
</dbReference>
<dbReference type="UniPathway" id="UPA00219"/>
<dbReference type="PATRIC" id="fig|883066.3.peg.145"/>
<dbReference type="Pfam" id="PF02875">
    <property type="entry name" value="Mur_ligase_C"/>
    <property type="match status" value="1"/>
</dbReference>
<evidence type="ECO:0000256" key="11">
    <source>
        <dbReference type="RuleBase" id="RU004136"/>
    </source>
</evidence>
<evidence type="ECO:0000256" key="10">
    <source>
        <dbReference type="HAMAP-Rule" id="MF_02019"/>
    </source>
</evidence>
<evidence type="ECO:0000256" key="5">
    <source>
        <dbReference type="ARBA" id="ARBA00022840"/>
    </source>
</evidence>
<evidence type="ECO:0000259" key="12">
    <source>
        <dbReference type="Pfam" id="PF01225"/>
    </source>
</evidence>
<dbReference type="GO" id="GO:0005524">
    <property type="term" value="F:ATP binding"/>
    <property type="evidence" value="ECO:0007669"/>
    <property type="project" value="UniProtKB-UniRule"/>
</dbReference>
<keyword evidence="6 10" id="KW-0133">Cell shape</keyword>
<dbReference type="InterPro" id="IPR005863">
    <property type="entry name" value="UDP-N-AcMur_synth"/>
</dbReference>
<evidence type="ECO:0000256" key="1">
    <source>
        <dbReference type="ARBA" id="ARBA00022490"/>
    </source>
</evidence>
<keyword evidence="9 10" id="KW-0961">Cell wall biogenesis/degradation</keyword>
<dbReference type="GO" id="GO:0008360">
    <property type="term" value="P:regulation of cell shape"/>
    <property type="evidence" value="ECO:0007669"/>
    <property type="project" value="UniProtKB-KW"/>
</dbReference>
<dbReference type="eggNOG" id="COG0770">
    <property type="taxonomic scope" value="Bacteria"/>
</dbReference>
<dbReference type="GO" id="GO:0008766">
    <property type="term" value="F:UDP-N-acetylmuramoylalanyl-D-glutamyl-2,6-diaminopimelate-D-alanyl-D-alanine ligase activity"/>
    <property type="evidence" value="ECO:0007669"/>
    <property type="project" value="RHEA"/>
</dbReference>
<dbReference type="Pfam" id="PF08245">
    <property type="entry name" value="Mur_ligase_M"/>
    <property type="match status" value="1"/>
</dbReference>
<dbReference type="InterPro" id="IPR051046">
    <property type="entry name" value="MurCDEF_CellWall_CoF430Synth"/>
</dbReference>
<dbReference type="InterPro" id="IPR036615">
    <property type="entry name" value="Mur_ligase_C_dom_sf"/>
</dbReference>
<dbReference type="Pfam" id="PF01225">
    <property type="entry name" value="Mur_ligase"/>
    <property type="match status" value="1"/>
</dbReference>
<keyword evidence="8 10" id="KW-0131">Cell cycle</keyword>
<sequence>MIEMTLEQVAAAAGGQLRAAGGERAVASGVVRDTREIEPGFIFAALKGARIDGSTLAGQAIEAGAAGILTADPKVAEAAGADPSRIIAVEDVTVALGKLARENLRIAREVNPDLRVVAVTGSVGKTTTKDLLAAILAQRGELVAPPGSLNNEIGLPLTVLRVGPKTATLVAEMGADRIGNIAYLTSIAPPDVAVVLVVARAHLGVFGGIENVARAKSELVTGLATGGIAVLNADDPRVGAMARLTDGEVLTFSASGKETASVRAVDTEVDAADRASFCLHTPSGERDVTLGLVGRHQVSNALAAAAASLALGVDLDGIEAGLAHEAASPHRMDVRKGKFLVIDDSYNANPDSMRAGISALGRLGKGRRKIAVLGSMLELGEQSATEHAALAPELSEAGVDVLITVGEETRPLASAAKDLGIDIHEGGDTEGAQRVLRGMLKAGDAILLKGSNGSGVWKLADQLIKEG</sequence>
<dbReference type="SUPFAM" id="SSF53623">
    <property type="entry name" value="MurD-like peptide ligases, catalytic domain"/>
    <property type="match status" value="1"/>
</dbReference>
<feature type="domain" description="Mur ligase central" evidence="14">
    <location>
        <begin position="119"/>
        <end position="307"/>
    </location>
</feature>
<feature type="domain" description="Mur ligase C-terminal" evidence="13">
    <location>
        <begin position="330"/>
        <end position="451"/>
    </location>
</feature>
<dbReference type="Proteomes" id="UP000009888">
    <property type="component" value="Unassembled WGS sequence"/>
</dbReference>
<keyword evidence="1 10" id="KW-0963">Cytoplasm</keyword>
<evidence type="ECO:0000259" key="13">
    <source>
        <dbReference type="Pfam" id="PF02875"/>
    </source>
</evidence>
<keyword evidence="2 10" id="KW-0436">Ligase</keyword>
<protein>
    <recommendedName>
        <fullName evidence="10 11">UDP-N-acetylmuramoyl-tripeptide--D-alanyl-D-alanine ligase</fullName>
        <ecNumber evidence="10 11">6.3.2.10</ecNumber>
    </recommendedName>
    <alternativeName>
        <fullName evidence="10">D-alanyl-D-alanine-adding enzyme</fullName>
    </alternativeName>
</protein>
<evidence type="ECO:0000256" key="2">
    <source>
        <dbReference type="ARBA" id="ARBA00022598"/>
    </source>
</evidence>
<dbReference type="GO" id="GO:0047480">
    <property type="term" value="F:UDP-N-acetylmuramoyl-tripeptide-D-alanyl-D-alanine ligase activity"/>
    <property type="evidence" value="ECO:0007669"/>
    <property type="project" value="UniProtKB-UniRule"/>
</dbReference>
<dbReference type="HOGENOM" id="CLU_031507_0_0_11"/>
<dbReference type="Gene3D" id="3.40.1390.10">
    <property type="entry name" value="MurE/MurF, N-terminal domain"/>
    <property type="match status" value="1"/>
</dbReference>
<proteinExistence type="inferred from homology"/>
<name>K9F3L0_9ACTO</name>
<dbReference type="Gene3D" id="3.90.190.20">
    <property type="entry name" value="Mur ligase, C-terminal domain"/>
    <property type="match status" value="1"/>
</dbReference>
<keyword evidence="4 10" id="KW-0547">Nucleotide-binding</keyword>